<keyword evidence="4 8" id="KW-0812">Transmembrane</keyword>
<dbReference type="RefSeq" id="XP_022467105.1">
    <property type="nucleotide sequence ID" value="XM_022610850.1"/>
</dbReference>
<dbReference type="Gene3D" id="1.20.1740.10">
    <property type="entry name" value="Amino acid/polyamine transporter I"/>
    <property type="match status" value="1"/>
</dbReference>
<dbReference type="eggNOG" id="KOG1286">
    <property type="taxonomic scope" value="Eukaryota"/>
</dbReference>
<evidence type="ECO:0000256" key="3">
    <source>
        <dbReference type="ARBA" id="ARBA00022448"/>
    </source>
</evidence>
<evidence type="ECO:0000256" key="6">
    <source>
        <dbReference type="ARBA" id="ARBA00022989"/>
    </source>
</evidence>
<feature type="domain" description="Amino acid permease/ SLC12A" evidence="9">
    <location>
        <begin position="73"/>
        <end position="535"/>
    </location>
</feature>
<feature type="transmembrane region" description="Helical" evidence="8">
    <location>
        <begin position="140"/>
        <end position="160"/>
    </location>
</feature>
<dbReference type="InterPro" id="IPR004762">
    <property type="entry name" value="Amino_acid_permease_fungi"/>
</dbReference>
<dbReference type="HOGENOM" id="CLU_007946_12_1_1"/>
<dbReference type="NCBIfam" id="TIGR00913">
    <property type="entry name" value="2A0310"/>
    <property type="match status" value="1"/>
</dbReference>
<evidence type="ECO:0000313" key="10">
    <source>
        <dbReference type="EMBL" id="CCK72861.1"/>
    </source>
</evidence>
<accession>J7SB93</accession>
<proteinExistence type="inferred from homology"/>
<feature type="transmembrane region" description="Helical" evidence="8">
    <location>
        <begin position="217"/>
        <end position="236"/>
    </location>
</feature>
<dbReference type="FunFam" id="1.20.1740.10:FF:000006">
    <property type="entry name" value="General amino acid permease"/>
    <property type="match status" value="1"/>
</dbReference>
<evidence type="ECO:0000256" key="8">
    <source>
        <dbReference type="SAM" id="Phobius"/>
    </source>
</evidence>
<evidence type="ECO:0000256" key="2">
    <source>
        <dbReference type="ARBA" id="ARBA00006983"/>
    </source>
</evidence>
<feature type="transmembrane region" description="Helical" evidence="8">
    <location>
        <begin position="406"/>
        <end position="423"/>
    </location>
</feature>
<feature type="transmembrane region" description="Helical" evidence="8">
    <location>
        <begin position="508"/>
        <end position="528"/>
    </location>
</feature>
<dbReference type="GeneID" id="34528634"/>
<dbReference type="InterPro" id="IPR004840">
    <property type="entry name" value="Amino_acid_permease_CS"/>
</dbReference>
<keyword evidence="3" id="KW-0813">Transport</keyword>
<dbReference type="PROSITE" id="PS00218">
    <property type="entry name" value="AMINO_ACID_PERMEASE_1"/>
    <property type="match status" value="1"/>
</dbReference>
<feature type="transmembrane region" description="Helical" evidence="8">
    <location>
        <begin position="184"/>
        <end position="205"/>
    </location>
</feature>
<dbReference type="InterPro" id="IPR050524">
    <property type="entry name" value="APC_YAT"/>
</dbReference>
<keyword evidence="7 8" id="KW-0472">Membrane</keyword>
<dbReference type="EMBL" id="HE978325">
    <property type="protein sequence ID" value="CCK72861.1"/>
    <property type="molecule type" value="Genomic_DNA"/>
</dbReference>
<dbReference type="InterPro" id="IPR004841">
    <property type="entry name" value="AA-permease/SLC12A_dom"/>
</dbReference>
<feature type="transmembrane region" description="Helical" evidence="8">
    <location>
        <begin position="266"/>
        <end position="291"/>
    </location>
</feature>
<evidence type="ECO:0000256" key="7">
    <source>
        <dbReference type="ARBA" id="ARBA00023136"/>
    </source>
</evidence>
<feature type="transmembrane region" description="Helical" evidence="8">
    <location>
        <begin position="478"/>
        <end position="496"/>
    </location>
</feature>
<keyword evidence="5" id="KW-0029">Amino-acid transport</keyword>
<dbReference type="OMA" id="NSDMYVC"/>
<feature type="transmembrane region" description="Helical" evidence="8">
    <location>
        <begin position="435"/>
        <end position="458"/>
    </location>
</feature>
<dbReference type="Pfam" id="PF00324">
    <property type="entry name" value="AA_permease"/>
    <property type="match status" value="1"/>
</dbReference>
<dbReference type="GO" id="GO:0016020">
    <property type="term" value="C:membrane"/>
    <property type="evidence" value="ECO:0007669"/>
    <property type="project" value="UniProtKB-SubCell"/>
</dbReference>
<evidence type="ECO:0000256" key="4">
    <source>
        <dbReference type="ARBA" id="ARBA00022692"/>
    </source>
</evidence>
<dbReference type="GO" id="GO:0015171">
    <property type="term" value="F:amino acid transmembrane transporter activity"/>
    <property type="evidence" value="ECO:0007669"/>
    <property type="project" value="TreeGrafter"/>
</dbReference>
<reference evidence="11" key="2">
    <citation type="submission" date="2012-08" db="EMBL/GenBank/DDBJ databases">
        <title>Genome sequence of Kazachstania naganishii.</title>
        <authorList>
            <person name="Gordon J.L."/>
            <person name="Armisen D."/>
            <person name="Proux-Wera E."/>
            <person name="OhEigeartaigh S.S."/>
            <person name="Byrne K.P."/>
            <person name="Wolfe K.H."/>
        </authorList>
    </citation>
    <scope>NUCLEOTIDE SEQUENCE [LARGE SCALE GENOMIC DNA]</scope>
    <source>
        <strain evidence="11">ATCC MYA-139 / BCRC 22969 / CBS 8797 / CCRC 22969 / KCTC 17520 / NBRC 10181 / NCYC 3082</strain>
    </source>
</reference>
<evidence type="ECO:0000259" key="9">
    <source>
        <dbReference type="Pfam" id="PF00324"/>
    </source>
</evidence>
<comment type="subcellular location">
    <subcellularLocation>
        <location evidence="1">Membrane</location>
        <topology evidence="1">Multi-pass membrane protein</topology>
    </subcellularLocation>
</comment>
<dbReference type="PANTHER" id="PTHR43341:SF9">
    <property type="entry name" value="DICARBOXYLIC AMINO ACID PERMEASE"/>
    <property type="match status" value="1"/>
</dbReference>
<dbReference type="PANTHER" id="PTHR43341">
    <property type="entry name" value="AMINO ACID PERMEASE"/>
    <property type="match status" value="1"/>
</dbReference>
<sequence>MFDSKFIRFFSTISPKGDNAKEVTASKLALNIEVQSDQSSKSLCDSASDVLASEIGDGKYEGIRLKKQLKSRHISMIAIGGSLGTGLLIATGESLKVAGPVSTLIAYTFVGIMVFFTMACLGEMATFIPLDGFTSYASRYCDPALGFAVGYAYLIKYFILPPNQLTAAAMVMQYWVPRDTVNPGIWVTLVFAVITVINIFGVRFFGEFEFWLSSLKVLIMIGLIILLFVIMLGGAGSHDRLGFRYWKHPGAFNDYSDDISGSLGKFVSFVAVLVLGVFAYLGIELTGIVAAEASNPRRSVPKAIKLTFYRILVFYVVSIFLLGMCVPYNDEKLVTTNENSLTASPFSIAILNAGITVLPDIFNGCLLIFVFSAANSDLYVASRNLYSLAVDNKAPKIFAHTNRWGIPYNSLFVSCLFCLLAYMTVSSSSAQVFKYFVNVVSIAGLLTWISILITYICFDRAVRAQHVDKSTFAYVAPFQPYGAYVSLFFCCLIAIIKNFTVFLGHFDYKTFITGYIGLPIFVLCYFGYKITCKSEIRSARYVDLVSQKSLVDREQVEYELIEQLKREEMIANTKYSIVIALRRWFSNFFWLMSLHSTVDQNKVLGAPAVKFYTIRWRYEYFTREKKVHYSIKTDCIYH</sequence>
<feature type="transmembrane region" description="Helical" evidence="8">
    <location>
        <begin position="104"/>
        <end position="128"/>
    </location>
</feature>
<keyword evidence="6 8" id="KW-1133">Transmembrane helix</keyword>
<dbReference type="KEGG" id="kng:KNAG_0L02470"/>
<dbReference type="OrthoDB" id="3900342at2759"/>
<dbReference type="Proteomes" id="UP000006310">
    <property type="component" value="Chromosome 12"/>
</dbReference>
<gene>
    <name evidence="10" type="primary">KNAG0L02470</name>
    <name evidence="10" type="ordered locus">KNAG_0L02470</name>
</gene>
<evidence type="ECO:0000313" key="11">
    <source>
        <dbReference type="Proteomes" id="UP000006310"/>
    </source>
</evidence>
<keyword evidence="11" id="KW-1185">Reference proteome</keyword>
<feature type="transmembrane region" description="Helical" evidence="8">
    <location>
        <begin position="349"/>
        <end position="374"/>
    </location>
</feature>
<dbReference type="AlphaFoldDB" id="J7SB93"/>
<name>J7SB93_HUIN7</name>
<evidence type="ECO:0000256" key="5">
    <source>
        <dbReference type="ARBA" id="ARBA00022970"/>
    </source>
</evidence>
<reference evidence="10 11" key="1">
    <citation type="journal article" date="2011" name="Proc. Natl. Acad. Sci. U.S.A.">
        <title>Evolutionary erosion of yeast sex chromosomes by mating-type switching accidents.</title>
        <authorList>
            <person name="Gordon J.L."/>
            <person name="Armisen D."/>
            <person name="Proux-Wera E."/>
            <person name="Oheigeartaigh S.S."/>
            <person name="Byrne K.P."/>
            <person name="Wolfe K.H."/>
        </authorList>
    </citation>
    <scope>NUCLEOTIDE SEQUENCE [LARGE SCALE GENOMIC DNA]</scope>
    <source>
        <strain evidence="11">ATCC MYA-139 / BCRC 22969 / CBS 8797 / CCRC 22969 / KCTC 17520 / NBRC 10181 / NCYC 3082</strain>
    </source>
</reference>
<feature type="transmembrane region" description="Helical" evidence="8">
    <location>
        <begin position="312"/>
        <end position="329"/>
    </location>
</feature>
<comment type="similarity">
    <text evidence="2">Belongs to the amino acid-polyamine-organocation (APC) superfamily. YAT (TC 2.A.3.10) family.</text>
</comment>
<protein>
    <recommendedName>
        <fullName evidence="9">Amino acid permease/ SLC12A domain-containing protein</fullName>
    </recommendedName>
</protein>
<feature type="transmembrane region" description="Helical" evidence="8">
    <location>
        <begin position="74"/>
        <end position="92"/>
    </location>
</feature>
<evidence type="ECO:0000256" key="1">
    <source>
        <dbReference type="ARBA" id="ARBA00004141"/>
    </source>
</evidence>
<organism evidence="10 11">
    <name type="scientific">Huiozyma naganishii (strain ATCC MYA-139 / BCRC 22969 / CBS 8797 / KCTC 17520 / NBRC 10181 / NCYC 3082 / Yp74L-3)</name>
    <name type="common">Yeast</name>
    <name type="synonym">Kazachstania naganishii</name>
    <dbReference type="NCBI Taxonomy" id="1071383"/>
    <lineage>
        <taxon>Eukaryota</taxon>
        <taxon>Fungi</taxon>
        <taxon>Dikarya</taxon>
        <taxon>Ascomycota</taxon>
        <taxon>Saccharomycotina</taxon>
        <taxon>Saccharomycetes</taxon>
        <taxon>Saccharomycetales</taxon>
        <taxon>Saccharomycetaceae</taxon>
        <taxon>Huiozyma</taxon>
    </lineage>
</organism>